<dbReference type="Proteomes" id="UP000615580">
    <property type="component" value="Unassembled WGS sequence"/>
</dbReference>
<comment type="caution">
    <text evidence="2">The sequence shown here is derived from an EMBL/GenBank/DDBJ whole genome shotgun (WGS) entry which is preliminary data.</text>
</comment>
<sequence>MSTNENEEIKRLLEENAHLRKANEDLHQRSQTHQDAAEALERAIATLKGLSKD</sequence>
<gene>
    <name evidence="2" type="ORF">I4J41_03300</name>
</gene>
<keyword evidence="3" id="KW-1185">Reference proteome</keyword>
<organism evidence="2 3">
    <name type="scientific">Corynebacterium belfantii</name>
    <dbReference type="NCBI Taxonomy" id="2014537"/>
    <lineage>
        <taxon>Bacteria</taxon>
        <taxon>Bacillati</taxon>
        <taxon>Actinomycetota</taxon>
        <taxon>Actinomycetes</taxon>
        <taxon>Mycobacteriales</taxon>
        <taxon>Corynebacteriaceae</taxon>
        <taxon>Corynebacterium</taxon>
    </lineage>
</organism>
<reference evidence="2 3" key="1">
    <citation type="journal article" date="2020" name="J. Clin. Microbiol.">
        <title>Assessing the Genetic Diversity of Austrian Corynebacterium diphtheriae Clinical Isolates, 2011-2019.</title>
        <authorList>
            <person name="Schaeffer J."/>
            <person name="Huhulescu S."/>
            <person name="Stoeger A."/>
            <person name="Allerberger F."/>
            <person name="Ruppitsch W."/>
        </authorList>
    </citation>
    <scope>NUCLEOTIDE SEQUENCE [LARGE SCALE GENOMIC DNA]</scope>
    <source>
        <strain evidence="2 3">04-17</strain>
    </source>
</reference>
<protein>
    <submittedName>
        <fullName evidence="2">Uncharacterized protein</fullName>
    </submittedName>
</protein>
<dbReference type="RefSeq" id="WP_159461338.1">
    <property type="nucleotide sequence ID" value="NZ_CANNXG010000051.1"/>
</dbReference>
<proteinExistence type="predicted"/>
<evidence type="ECO:0000313" key="3">
    <source>
        <dbReference type="Proteomes" id="UP000615580"/>
    </source>
</evidence>
<accession>A0ABS0LAI0</accession>
<name>A0ABS0LAI0_9CORY</name>
<keyword evidence="1" id="KW-0175">Coiled coil</keyword>
<evidence type="ECO:0000313" key="2">
    <source>
        <dbReference type="EMBL" id="MBG9353659.1"/>
    </source>
</evidence>
<dbReference type="EMBL" id="JADQUG010000008">
    <property type="protein sequence ID" value="MBG9353659.1"/>
    <property type="molecule type" value="Genomic_DNA"/>
</dbReference>
<evidence type="ECO:0000256" key="1">
    <source>
        <dbReference type="SAM" id="Coils"/>
    </source>
</evidence>
<feature type="coiled-coil region" evidence="1">
    <location>
        <begin position="2"/>
        <end position="43"/>
    </location>
</feature>
<dbReference type="GeneID" id="97332592"/>